<name>A0A5E4SRW5_9BURK</name>
<dbReference type="AlphaFoldDB" id="A0A5E4SRW5"/>
<proteinExistence type="predicted"/>
<organism evidence="2 3">
    <name type="scientific">Pandoraea terrigena</name>
    <dbReference type="NCBI Taxonomy" id="2508292"/>
    <lineage>
        <taxon>Bacteria</taxon>
        <taxon>Pseudomonadati</taxon>
        <taxon>Pseudomonadota</taxon>
        <taxon>Betaproteobacteria</taxon>
        <taxon>Burkholderiales</taxon>
        <taxon>Burkholderiaceae</taxon>
        <taxon>Pandoraea</taxon>
    </lineage>
</organism>
<evidence type="ECO:0000313" key="3">
    <source>
        <dbReference type="Proteomes" id="UP000334380"/>
    </source>
</evidence>
<gene>
    <name evidence="2" type="ORF">PTE31013_00877</name>
</gene>
<evidence type="ECO:0000313" key="2">
    <source>
        <dbReference type="EMBL" id="VVD76579.1"/>
    </source>
</evidence>
<sequence>MRYCVSRSGHREPKPVLAFPEIVAPHGGALAGVFGAVCLFYF</sequence>
<dbReference type="EMBL" id="CABPRU010000002">
    <property type="protein sequence ID" value="VVD76579.1"/>
    <property type="molecule type" value="Genomic_DNA"/>
</dbReference>
<keyword evidence="1" id="KW-0472">Membrane</keyword>
<reference evidence="2 3" key="1">
    <citation type="submission" date="2019-08" db="EMBL/GenBank/DDBJ databases">
        <authorList>
            <person name="Peeters C."/>
        </authorList>
    </citation>
    <scope>NUCLEOTIDE SEQUENCE [LARGE SCALE GENOMIC DNA]</scope>
    <source>
        <strain evidence="2 3">LMG 31013</strain>
    </source>
</reference>
<dbReference type="Proteomes" id="UP000334380">
    <property type="component" value="Unassembled WGS sequence"/>
</dbReference>
<protein>
    <submittedName>
        <fullName evidence="2">Uncharacterized protein</fullName>
    </submittedName>
</protein>
<feature type="transmembrane region" description="Helical" evidence="1">
    <location>
        <begin position="22"/>
        <end position="41"/>
    </location>
</feature>
<keyword evidence="3" id="KW-1185">Reference proteome</keyword>
<accession>A0A5E4SRW5</accession>
<keyword evidence="1" id="KW-1133">Transmembrane helix</keyword>
<evidence type="ECO:0000256" key="1">
    <source>
        <dbReference type="SAM" id="Phobius"/>
    </source>
</evidence>
<keyword evidence="1" id="KW-0812">Transmembrane</keyword>